<dbReference type="AlphaFoldDB" id="A0A0K8T2Z3"/>
<proteinExistence type="predicted"/>
<evidence type="ECO:0000313" key="1">
    <source>
        <dbReference type="EMBL" id="JAG59903.1"/>
    </source>
</evidence>
<reference evidence="1" key="1">
    <citation type="submission" date="2014-09" db="EMBL/GenBank/DDBJ databases">
        <authorList>
            <person name="Magalhaes I.L.F."/>
            <person name="Oliveira U."/>
            <person name="Santos F.R."/>
            <person name="Vidigal T.H.D.A."/>
            <person name="Brescovit A.D."/>
            <person name="Santos A.J."/>
        </authorList>
    </citation>
    <scope>NUCLEOTIDE SEQUENCE</scope>
</reference>
<dbReference type="EMBL" id="GBRD01005918">
    <property type="protein sequence ID" value="JAG59903.1"/>
    <property type="molecule type" value="Transcribed_RNA"/>
</dbReference>
<name>A0A0K8T2Z3_LYGHE</name>
<sequence>MVRKFPRKFGFSDGRSRSEGDEFRVKLQRIGFLNKYLPNEEDESRRCRECGILFFHLVSCPLNEAAAEELAEYARQEKEEKEQANSKIVENCHLSTDAEPWLLESDKYPSSNVCIVKCIGNKLGEIFDRENGSVIENTETLQVQEFQTVCVAQSDDIRTMEDLVVEAHKLVKNGVVDEEEESIRDPELEMENQNPLTSVRGAMWKTLSQ</sequence>
<protein>
    <submittedName>
        <fullName evidence="1">Uncharacterized protein</fullName>
    </submittedName>
</protein>
<accession>A0A0K8T2Z3</accession>
<organism evidence="1">
    <name type="scientific">Lygus hesperus</name>
    <name type="common">Western plant bug</name>
    <dbReference type="NCBI Taxonomy" id="30085"/>
    <lineage>
        <taxon>Eukaryota</taxon>
        <taxon>Metazoa</taxon>
        <taxon>Ecdysozoa</taxon>
        <taxon>Arthropoda</taxon>
        <taxon>Hexapoda</taxon>
        <taxon>Insecta</taxon>
        <taxon>Pterygota</taxon>
        <taxon>Neoptera</taxon>
        <taxon>Paraneoptera</taxon>
        <taxon>Hemiptera</taxon>
        <taxon>Heteroptera</taxon>
        <taxon>Panheteroptera</taxon>
        <taxon>Cimicomorpha</taxon>
        <taxon>Miridae</taxon>
        <taxon>Mirini</taxon>
        <taxon>Lygus</taxon>
    </lineage>
</organism>